<evidence type="ECO:0000313" key="7">
    <source>
        <dbReference type="Proteomes" id="UP000241769"/>
    </source>
</evidence>
<dbReference type="Pfam" id="PF00118">
    <property type="entry name" value="Cpn60_TCP1"/>
    <property type="match status" value="1"/>
</dbReference>
<dbReference type="Proteomes" id="UP000241769">
    <property type="component" value="Unassembled WGS sequence"/>
</dbReference>
<dbReference type="EMBL" id="MDYQ01000013">
    <property type="protein sequence ID" value="PRP88199.1"/>
    <property type="molecule type" value="Genomic_DNA"/>
</dbReference>
<dbReference type="InParanoid" id="A0A2P6NW67"/>
<dbReference type="AlphaFoldDB" id="A0A2P6NW67"/>
<comment type="similarity">
    <text evidence="2">Belongs to the PDE6D/unc-119 family.</text>
</comment>
<dbReference type="FunCoup" id="A0A2P6NW67">
    <property type="interactions" value="573"/>
</dbReference>
<dbReference type="SUPFAM" id="SSF81296">
    <property type="entry name" value="E set domains"/>
    <property type="match status" value="1"/>
</dbReference>
<dbReference type="InterPro" id="IPR027413">
    <property type="entry name" value="GROEL-like_equatorial_sf"/>
</dbReference>
<evidence type="ECO:0000256" key="1">
    <source>
        <dbReference type="ARBA" id="ARBA00006607"/>
    </source>
</evidence>
<dbReference type="InterPro" id="IPR027409">
    <property type="entry name" value="GroEL-like_apical_dom_sf"/>
</dbReference>
<dbReference type="InterPro" id="IPR002423">
    <property type="entry name" value="Cpn60/GroEL/TCP-1"/>
</dbReference>
<proteinExistence type="inferred from homology"/>
<dbReference type="InterPro" id="IPR014756">
    <property type="entry name" value="Ig_E-set"/>
</dbReference>
<dbReference type="NCBIfam" id="NF009487">
    <property type="entry name" value="PRK12849.1"/>
    <property type="match status" value="1"/>
</dbReference>
<feature type="domain" description="GMP phosphodiesterase delta subunit" evidence="5">
    <location>
        <begin position="611"/>
        <end position="764"/>
    </location>
</feature>
<sequence length="768" mass="83344">MNRLAKFTSTSLRGGQAPLNARFASRGKLVQFGSPARVKMMKGVDHIADAVQVTLGPKGRNVAIEQSYGPPKITKDGVTVAKAIEFEDPFENMGAQLIRNVAGKTNDEAGDGTTTATVLARALFTEGSKCVAAGMNPMDLKRGMDLAVNHVIEYLGKIAKDITTNQEIEQVATISANSDTSIGKLLARAMKDVGKEGVITVVDGKSLENEVEVIEGMKFDNGTLSRYFFTDMKNQQTIFEDPLLLITDKKVGNIHELIPILEKVAKERKKLLIIAENVEGDVLSTLIINKARGLDVCAVKAPGFGEQRTASLQDIAVLTGGQLISEETNLKLEDVEISDLGRAKKITVTASDTLILDGGGSKGEIQERCDIIREAISKTTSEYEQDKLKQRLAKLSGGVALIKVGGASEVEVQERKDRIIDALSATRAAVSHGGIVPGGGSALLFASQNLEELKKSVKEKNFDQGQGIQIVQDALKIPCKTIAKNAGVEGAVVVDKILSSKDYQFGYDAQNDRYVNMIEAGIIDPTKVVRTALIDAASIASLMTTTEAIIVDAPRKEEPTPGMPGGMGGMGGMASSASSNEMPAKDWKSITPADVLAHTAPTSGYLCPMSANTFGIDFVQFKIRDMETKKVIFQVKSDPNIVLPANLDDLPDEARFIKYDFGSEFLKLRTIGTSLVFKVGAKEVSNFRMIERHYFKGKLIKSFDFTFGFCIPNSTNSWEVIYEIPAITAQQLKEMVSQPYETKSDSFYFANDQLVMHNKAEYAYTEDA</sequence>
<dbReference type="OrthoDB" id="1733909at2759"/>
<dbReference type="SUPFAM" id="SSF54849">
    <property type="entry name" value="GroEL-intermediate domain like"/>
    <property type="match status" value="1"/>
</dbReference>
<dbReference type="CDD" id="cd03344">
    <property type="entry name" value="GroEL"/>
    <property type="match status" value="1"/>
</dbReference>
<name>A0A2P6NW67_9EUKA</name>
<evidence type="ECO:0000256" key="2">
    <source>
        <dbReference type="ARBA" id="ARBA00008102"/>
    </source>
</evidence>
<organism evidence="6 7">
    <name type="scientific">Planoprotostelium fungivorum</name>
    <dbReference type="NCBI Taxonomy" id="1890364"/>
    <lineage>
        <taxon>Eukaryota</taxon>
        <taxon>Amoebozoa</taxon>
        <taxon>Evosea</taxon>
        <taxon>Variosea</taxon>
        <taxon>Cavosteliida</taxon>
        <taxon>Cavosteliaceae</taxon>
        <taxon>Planoprotostelium</taxon>
    </lineage>
</organism>
<dbReference type="HAMAP" id="MF_00600">
    <property type="entry name" value="CH60"/>
    <property type="match status" value="1"/>
</dbReference>
<dbReference type="GO" id="GO:0140662">
    <property type="term" value="F:ATP-dependent protein folding chaperone"/>
    <property type="evidence" value="ECO:0007669"/>
    <property type="project" value="InterPro"/>
</dbReference>
<evidence type="ECO:0000256" key="4">
    <source>
        <dbReference type="RuleBase" id="RU000418"/>
    </source>
</evidence>
<dbReference type="FunFam" id="3.50.7.10:FF:000001">
    <property type="entry name" value="60 kDa chaperonin"/>
    <property type="match status" value="1"/>
</dbReference>
<reference evidence="6 7" key="1">
    <citation type="journal article" date="2018" name="Genome Biol. Evol.">
        <title>Multiple Roots of Fruiting Body Formation in Amoebozoa.</title>
        <authorList>
            <person name="Hillmann F."/>
            <person name="Forbes G."/>
            <person name="Novohradska S."/>
            <person name="Ferling I."/>
            <person name="Riege K."/>
            <person name="Groth M."/>
            <person name="Westermann M."/>
            <person name="Marz M."/>
            <person name="Spaller T."/>
            <person name="Winckler T."/>
            <person name="Schaap P."/>
            <person name="Glockner G."/>
        </authorList>
    </citation>
    <scope>NUCLEOTIDE SEQUENCE [LARGE SCALE GENOMIC DNA]</scope>
    <source>
        <strain evidence="6 7">Jena</strain>
    </source>
</reference>
<dbReference type="SUPFAM" id="SSF48592">
    <property type="entry name" value="GroEL equatorial domain-like"/>
    <property type="match status" value="1"/>
</dbReference>
<dbReference type="InterPro" id="IPR008015">
    <property type="entry name" value="PDED_dom"/>
</dbReference>
<dbReference type="NCBIfam" id="NF000592">
    <property type="entry name" value="PRK00013.1"/>
    <property type="match status" value="1"/>
</dbReference>
<dbReference type="STRING" id="1890364.A0A2P6NW67"/>
<dbReference type="InterPro" id="IPR027410">
    <property type="entry name" value="TCP-1-like_intermed_sf"/>
</dbReference>
<dbReference type="Gene3D" id="3.30.260.10">
    <property type="entry name" value="TCP-1-like chaperonin intermediate domain"/>
    <property type="match status" value="1"/>
</dbReference>
<accession>A0A2P6NW67</accession>
<dbReference type="Gene3D" id="1.10.560.10">
    <property type="entry name" value="GroEL-like equatorial domain"/>
    <property type="match status" value="1"/>
</dbReference>
<evidence type="ECO:0000313" key="6">
    <source>
        <dbReference type="EMBL" id="PRP88199.1"/>
    </source>
</evidence>
<gene>
    <name evidence="6" type="ORF">PROFUN_04022</name>
</gene>
<protein>
    <recommendedName>
        <fullName evidence="5">GMP phosphodiesterase delta subunit domain-containing protein</fullName>
    </recommendedName>
</protein>
<dbReference type="FunFam" id="2.70.50.40:FF:000003">
    <property type="entry name" value="UNC119 homologue, putative"/>
    <property type="match status" value="1"/>
</dbReference>
<dbReference type="NCBIfam" id="TIGR02348">
    <property type="entry name" value="GroEL"/>
    <property type="match status" value="1"/>
</dbReference>
<keyword evidence="3" id="KW-0143">Chaperone</keyword>
<dbReference type="GO" id="GO:0042026">
    <property type="term" value="P:protein refolding"/>
    <property type="evidence" value="ECO:0007669"/>
    <property type="project" value="InterPro"/>
</dbReference>
<dbReference type="PANTHER" id="PTHR45633">
    <property type="entry name" value="60 KDA HEAT SHOCK PROTEIN, MITOCHONDRIAL"/>
    <property type="match status" value="1"/>
</dbReference>
<keyword evidence="7" id="KW-1185">Reference proteome</keyword>
<evidence type="ECO:0000256" key="3">
    <source>
        <dbReference type="ARBA" id="ARBA00023186"/>
    </source>
</evidence>
<dbReference type="Gene3D" id="3.50.7.10">
    <property type="entry name" value="GroEL"/>
    <property type="match status" value="1"/>
</dbReference>
<comment type="caution">
    <text evidence="6">The sequence shown here is derived from an EMBL/GenBank/DDBJ whole genome shotgun (WGS) entry which is preliminary data.</text>
</comment>
<dbReference type="NCBIfam" id="NF009489">
    <property type="entry name" value="PRK12851.1"/>
    <property type="match status" value="1"/>
</dbReference>
<dbReference type="SUPFAM" id="SSF52029">
    <property type="entry name" value="GroEL apical domain-like"/>
    <property type="match status" value="1"/>
</dbReference>
<dbReference type="Gene3D" id="2.70.50.40">
    <property type="entry name" value="GMP phosphodiesterase, delta subunit"/>
    <property type="match status" value="1"/>
</dbReference>
<dbReference type="Pfam" id="PF05351">
    <property type="entry name" value="GMP_PDE_delta"/>
    <property type="match status" value="1"/>
</dbReference>
<comment type="similarity">
    <text evidence="1 4">Belongs to the chaperonin (HSP60) family.</text>
</comment>
<dbReference type="PRINTS" id="PR00298">
    <property type="entry name" value="CHAPERONIN60"/>
</dbReference>
<evidence type="ECO:0000259" key="5">
    <source>
        <dbReference type="Pfam" id="PF05351"/>
    </source>
</evidence>
<dbReference type="NCBIfam" id="NF009488">
    <property type="entry name" value="PRK12850.1"/>
    <property type="match status" value="1"/>
</dbReference>
<dbReference type="InterPro" id="IPR001844">
    <property type="entry name" value="Cpn60/GroEL"/>
</dbReference>
<dbReference type="InterPro" id="IPR037036">
    <property type="entry name" value="PDED_dom_sf"/>
</dbReference>
<dbReference type="GO" id="GO:0005524">
    <property type="term" value="F:ATP binding"/>
    <property type="evidence" value="ECO:0007669"/>
    <property type="project" value="InterPro"/>
</dbReference>